<evidence type="ECO:0000313" key="2">
    <source>
        <dbReference type="Proteomes" id="UP000075609"/>
    </source>
</evidence>
<protein>
    <submittedName>
        <fullName evidence="1">Uncharacterized protein</fullName>
    </submittedName>
</protein>
<gene>
    <name evidence="1" type="ORF">ATY35_20775</name>
</gene>
<evidence type="ECO:0000313" key="1">
    <source>
        <dbReference type="EMBL" id="KYN90704.1"/>
    </source>
</evidence>
<comment type="caution">
    <text evidence="1">The sequence shown here is derived from an EMBL/GenBank/DDBJ whole genome shotgun (WGS) entry which is preliminary data.</text>
</comment>
<name>A0ABR5W672_9VIBR</name>
<dbReference type="Gene3D" id="2.102.10.10">
    <property type="entry name" value="Rieske [2Fe-2S] iron-sulphur domain"/>
    <property type="match status" value="1"/>
</dbReference>
<sequence length="151" mass="17810">MVRVQQGELRVNVYRRSDEEIARAKKHAGSKFDEKYPAWWPKDKYPLKFISKVERSIVPKYFVFYDRSPINGAIVTLINSNWYDESEDLSYLGTEWLPGLIDYDNQVYYDTTGRPVKWGQKSEEVELSKVPLLIPRHEYDKKSGSIRLLCQ</sequence>
<dbReference type="InterPro" id="IPR036922">
    <property type="entry name" value="Rieske_2Fe-2S_sf"/>
</dbReference>
<keyword evidence="2" id="KW-1185">Reference proteome</keyword>
<organism evidence="1 2">
    <name type="scientific">Vibrio cidicii</name>
    <dbReference type="NCBI Taxonomy" id="1763883"/>
    <lineage>
        <taxon>Bacteria</taxon>
        <taxon>Pseudomonadati</taxon>
        <taxon>Pseudomonadota</taxon>
        <taxon>Gammaproteobacteria</taxon>
        <taxon>Vibrionales</taxon>
        <taxon>Vibrionaceae</taxon>
        <taxon>Vibrio</taxon>
    </lineage>
</organism>
<dbReference type="Proteomes" id="UP000075609">
    <property type="component" value="Unassembled WGS sequence"/>
</dbReference>
<proteinExistence type="predicted"/>
<dbReference type="EMBL" id="LOBP01000028">
    <property type="protein sequence ID" value="KYN90704.1"/>
    <property type="molecule type" value="Genomic_DNA"/>
</dbReference>
<accession>A0ABR5W672</accession>
<reference evidence="1 2" key="1">
    <citation type="submission" date="2015-12" db="EMBL/GenBank/DDBJ databases">
        <authorList>
            <person name="Tarr C.L."/>
            <person name="Gladney L.M."/>
        </authorList>
    </citation>
    <scope>NUCLEOTIDE SEQUENCE [LARGE SCALE GENOMIC DNA]</scope>
    <source>
        <strain evidence="1 2">1048-83</strain>
    </source>
</reference>